<comment type="caution">
    <text evidence="9">The sequence shown here is derived from an EMBL/GenBank/DDBJ whole genome shotgun (WGS) entry which is preliminary data.</text>
</comment>
<dbReference type="Proteomes" id="UP000295132">
    <property type="component" value="Unassembled WGS sequence"/>
</dbReference>
<evidence type="ECO:0000256" key="4">
    <source>
        <dbReference type="ARBA" id="ARBA00022692"/>
    </source>
</evidence>
<dbReference type="PROSITE" id="PS50850">
    <property type="entry name" value="MFS"/>
    <property type="match status" value="1"/>
</dbReference>
<dbReference type="PIRSF" id="PIRSF002808">
    <property type="entry name" value="Hexose_phosphate_transp"/>
    <property type="match status" value="1"/>
</dbReference>
<sequence length="439" mass="48606">MNNSSAQRISPEGQNLKQSKVRYLILTMLFIVTIINYIDRSALGIAAPVMREDLAFDAVKMGIAFSAFNWAYTIFNIPGGWLLDRFGARNVYGIALLLWSACTFFQGFITTLVGLFILRFLVGITEAPSFPGNSRLTTMWFPQHERGRAVSIYNSAQFFGLALFTPVMTWILKDFGWSHVFWVSGGAGIVMAILWFKFVREPYNHPRVNQAEIDYINSGGGLANEEVKRKWKWSDVRLLLTNRQMAGIYIGQYAMNTIVWFFLTWFPTYLVEEKGLTLIQTGFAASIPYVGAFFGGLFGGFISDAILKRGKSLAVARKTPIIAGFLLSSSIVLANYTSNISIIIIIMTVSFFAKGMAGITWSLVGDMAPKELVGLTGGIFNTIGNTAGIVTPLVIGLIFAKTHSFNGALIFVASIMLIGALSYIFIVNKPERLELADKK</sequence>
<feature type="transmembrane region" description="Helical" evidence="7">
    <location>
        <begin position="180"/>
        <end position="199"/>
    </location>
</feature>
<dbReference type="InterPro" id="IPR050382">
    <property type="entry name" value="MFS_Na/Anion_cotransporter"/>
</dbReference>
<dbReference type="Gene3D" id="1.20.1250.20">
    <property type="entry name" value="MFS general substrate transporter like domains"/>
    <property type="match status" value="2"/>
</dbReference>
<evidence type="ECO:0000256" key="1">
    <source>
        <dbReference type="ARBA" id="ARBA00004651"/>
    </source>
</evidence>
<evidence type="ECO:0000256" key="6">
    <source>
        <dbReference type="ARBA" id="ARBA00023136"/>
    </source>
</evidence>
<feature type="transmembrane region" description="Helical" evidence="7">
    <location>
        <begin position="319"/>
        <end position="336"/>
    </location>
</feature>
<keyword evidence="4 7" id="KW-0812">Transmembrane</keyword>
<dbReference type="CDD" id="cd17319">
    <property type="entry name" value="MFS_ExuT_GudP_like"/>
    <property type="match status" value="1"/>
</dbReference>
<keyword evidence="2" id="KW-0813">Transport</keyword>
<dbReference type="GO" id="GO:0005886">
    <property type="term" value="C:plasma membrane"/>
    <property type="evidence" value="ECO:0007669"/>
    <property type="project" value="UniProtKB-SubCell"/>
</dbReference>
<feature type="transmembrane region" description="Helical" evidence="7">
    <location>
        <begin position="342"/>
        <end position="365"/>
    </location>
</feature>
<comment type="subcellular location">
    <subcellularLocation>
        <location evidence="1">Cell membrane</location>
        <topology evidence="1">Multi-pass membrane protein</topology>
    </subcellularLocation>
</comment>
<dbReference type="InterPro" id="IPR036259">
    <property type="entry name" value="MFS_trans_sf"/>
</dbReference>
<organism evidence="9 10">
    <name type="scientific">Bacillus salipaludis</name>
    <dbReference type="NCBI Taxonomy" id="2547811"/>
    <lineage>
        <taxon>Bacteria</taxon>
        <taxon>Bacillati</taxon>
        <taxon>Bacillota</taxon>
        <taxon>Bacilli</taxon>
        <taxon>Bacillales</taxon>
        <taxon>Bacillaceae</taxon>
        <taxon>Bacillus</taxon>
    </lineage>
</organism>
<dbReference type="GO" id="GO:0022857">
    <property type="term" value="F:transmembrane transporter activity"/>
    <property type="evidence" value="ECO:0007669"/>
    <property type="project" value="InterPro"/>
</dbReference>
<dbReference type="EMBL" id="SMYO01000002">
    <property type="protein sequence ID" value="TDK64117.1"/>
    <property type="molecule type" value="Genomic_DNA"/>
</dbReference>
<dbReference type="AlphaFoldDB" id="A0A4R5VZV2"/>
<dbReference type="PANTHER" id="PTHR11662">
    <property type="entry name" value="SOLUTE CARRIER FAMILY 17"/>
    <property type="match status" value="1"/>
</dbReference>
<evidence type="ECO:0000259" key="8">
    <source>
        <dbReference type="PROSITE" id="PS50850"/>
    </source>
</evidence>
<evidence type="ECO:0000256" key="7">
    <source>
        <dbReference type="SAM" id="Phobius"/>
    </source>
</evidence>
<feature type="transmembrane region" description="Helical" evidence="7">
    <location>
        <begin position="21"/>
        <end position="38"/>
    </location>
</feature>
<feature type="transmembrane region" description="Helical" evidence="7">
    <location>
        <begin position="246"/>
        <end position="266"/>
    </location>
</feature>
<dbReference type="InterPro" id="IPR011701">
    <property type="entry name" value="MFS"/>
</dbReference>
<evidence type="ECO:0000256" key="5">
    <source>
        <dbReference type="ARBA" id="ARBA00022989"/>
    </source>
</evidence>
<keyword evidence="3" id="KW-1003">Cell membrane</keyword>
<evidence type="ECO:0000313" key="9">
    <source>
        <dbReference type="EMBL" id="TDK64117.1"/>
    </source>
</evidence>
<accession>A0A4R5VZV2</accession>
<feature type="transmembrane region" description="Helical" evidence="7">
    <location>
        <begin position="58"/>
        <end position="83"/>
    </location>
</feature>
<evidence type="ECO:0000256" key="2">
    <source>
        <dbReference type="ARBA" id="ARBA00022448"/>
    </source>
</evidence>
<gene>
    <name evidence="9" type="ORF">E2K98_04420</name>
</gene>
<dbReference type="InterPro" id="IPR020846">
    <property type="entry name" value="MFS_dom"/>
</dbReference>
<feature type="transmembrane region" description="Helical" evidence="7">
    <location>
        <begin position="95"/>
        <end position="122"/>
    </location>
</feature>
<feature type="transmembrane region" description="Helical" evidence="7">
    <location>
        <begin position="286"/>
        <end position="307"/>
    </location>
</feature>
<dbReference type="RefSeq" id="WP_133333057.1">
    <property type="nucleotide sequence ID" value="NZ_SMYO01000002.1"/>
</dbReference>
<evidence type="ECO:0000313" key="10">
    <source>
        <dbReference type="Proteomes" id="UP000295132"/>
    </source>
</evidence>
<keyword evidence="5 7" id="KW-1133">Transmembrane helix</keyword>
<name>A0A4R5VZV2_9BACI</name>
<keyword evidence="6 7" id="KW-0472">Membrane</keyword>
<protein>
    <submittedName>
        <fullName evidence="9">MFS transporter</fullName>
    </submittedName>
</protein>
<dbReference type="NCBIfam" id="TIGR00893">
    <property type="entry name" value="2A0114"/>
    <property type="match status" value="1"/>
</dbReference>
<dbReference type="PANTHER" id="PTHR11662:SF399">
    <property type="entry name" value="FI19708P1-RELATED"/>
    <property type="match status" value="1"/>
</dbReference>
<dbReference type="SUPFAM" id="SSF103473">
    <property type="entry name" value="MFS general substrate transporter"/>
    <property type="match status" value="1"/>
</dbReference>
<feature type="domain" description="Major facilitator superfamily (MFS) profile" evidence="8">
    <location>
        <begin position="25"/>
        <end position="431"/>
    </location>
</feature>
<reference evidence="9 10" key="1">
    <citation type="submission" date="2019-03" db="EMBL/GenBank/DDBJ databases">
        <title>Bacillus niacini sp. nov. a Nicotinate-Metabolizing Mesophile Isolated from Soil.</title>
        <authorList>
            <person name="Zhang G."/>
        </authorList>
    </citation>
    <scope>NUCLEOTIDE SEQUENCE [LARGE SCALE GENOMIC DNA]</scope>
    <source>
        <strain evidence="9 10">WN066</strain>
    </source>
</reference>
<proteinExistence type="predicted"/>
<evidence type="ECO:0000256" key="3">
    <source>
        <dbReference type="ARBA" id="ARBA00022475"/>
    </source>
</evidence>
<feature type="transmembrane region" description="Helical" evidence="7">
    <location>
        <begin position="405"/>
        <end position="426"/>
    </location>
</feature>
<dbReference type="InterPro" id="IPR000849">
    <property type="entry name" value="Sugar_P_transporter"/>
</dbReference>
<dbReference type="Pfam" id="PF07690">
    <property type="entry name" value="MFS_1"/>
    <property type="match status" value="1"/>
</dbReference>
<feature type="transmembrane region" description="Helical" evidence="7">
    <location>
        <begin position="372"/>
        <end position="399"/>
    </location>
</feature>